<gene>
    <name evidence="2" type="ORF">T440DRAFT_526862</name>
</gene>
<evidence type="ECO:0000313" key="2">
    <source>
        <dbReference type="EMBL" id="KAF2852307.1"/>
    </source>
</evidence>
<organism evidence="2 3">
    <name type="scientific">Plenodomus tracheiphilus IPT5</name>
    <dbReference type="NCBI Taxonomy" id="1408161"/>
    <lineage>
        <taxon>Eukaryota</taxon>
        <taxon>Fungi</taxon>
        <taxon>Dikarya</taxon>
        <taxon>Ascomycota</taxon>
        <taxon>Pezizomycotina</taxon>
        <taxon>Dothideomycetes</taxon>
        <taxon>Pleosporomycetidae</taxon>
        <taxon>Pleosporales</taxon>
        <taxon>Pleosporineae</taxon>
        <taxon>Leptosphaeriaceae</taxon>
        <taxon>Plenodomus</taxon>
    </lineage>
</organism>
<proteinExistence type="predicted"/>
<dbReference type="EMBL" id="MU006299">
    <property type="protein sequence ID" value="KAF2852307.1"/>
    <property type="molecule type" value="Genomic_DNA"/>
</dbReference>
<keyword evidence="3" id="KW-1185">Reference proteome</keyword>
<feature type="region of interest" description="Disordered" evidence="1">
    <location>
        <begin position="270"/>
        <end position="445"/>
    </location>
</feature>
<dbReference type="AlphaFoldDB" id="A0A6A7BC32"/>
<feature type="compositionally biased region" description="Polar residues" evidence="1">
    <location>
        <begin position="318"/>
        <end position="352"/>
    </location>
</feature>
<evidence type="ECO:0000256" key="1">
    <source>
        <dbReference type="SAM" id="MobiDB-lite"/>
    </source>
</evidence>
<sequence length="445" mass="49203">MSSIVFSLLNEVRGSTNKPTATSTSSLKQRTYSTTASTNSLLCSKVSVAATTTKRTQLELIESATTHSTRHFSLNVQIELVSPLCRPSTLPAKPLPPAPPTTLIKKHGRLSEAAYNSLSIGDLRIQARRRCLQLQDDTKHYLIKVLMLFDEEYDQLFTRIGNPVECEAYARAAVKHHNAEISTEIAEKRRARAKFDREQKLIKAKEALASAEKLKVATKELKPSISVRNDAEKHVAKSIEVEVVDAPRHQKAQKTLESKSCLFTDSGYSTGSSITTPTPTPPPKVSPSIAEEPKGRKRTLPDDINDASKPLKKAKLPTTEQAMPQVVTKTQQRRIATPKTQSSRSTELNKQPSKGDAKPMSKKTISVSTKKESQSTQEEEEEAPVRGVAQPTSRKKPAEPKKTLGKRKVRAEESDPEDDFIVEDVQARPKKSSNRGVSKFFAGMR</sequence>
<dbReference type="Proteomes" id="UP000799423">
    <property type="component" value="Unassembled WGS sequence"/>
</dbReference>
<reference evidence="2" key="1">
    <citation type="submission" date="2020-01" db="EMBL/GenBank/DDBJ databases">
        <authorList>
            <consortium name="DOE Joint Genome Institute"/>
            <person name="Haridas S."/>
            <person name="Albert R."/>
            <person name="Binder M."/>
            <person name="Bloem J."/>
            <person name="Labutti K."/>
            <person name="Salamov A."/>
            <person name="Andreopoulos B."/>
            <person name="Baker S.E."/>
            <person name="Barry K."/>
            <person name="Bills G."/>
            <person name="Bluhm B.H."/>
            <person name="Cannon C."/>
            <person name="Castanera R."/>
            <person name="Culley D.E."/>
            <person name="Daum C."/>
            <person name="Ezra D."/>
            <person name="Gonzalez J.B."/>
            <person name="Henrissat B."/>
            <person name="Kuo A."/>
            <person name="Liang C."/>
            <person name="Lipzen A."/>
            <person name="Lutzoni F."/>
            <person name="Magnuson J."/>
            <person name="Mondo S."/>
            <person name="Nolan M."/>
            <person name="Ohm R."/>
            <person name="Pangilinan J."/>
            <person name="Park H.-J."/>
            <person name="Ramirez L."/>
            <person name="Alfaro M."/>
            <person name="Sun H."/>
            <person name="Tritt A."/>
            <person name="Yoshinaga Y."/>
            <person name="Zwiers L.-H."/>
            <person name="Turgeon B.G."/>
            <person name="Goodwin S.B."/>
            <person name="Spatafora J.W."/>
            <person name="Crous P.W."/>
            <person name="Grigoriev I.V."/>
        </authorList>
    </citation>
    <scope>NUCLEOTIDE SEQUENCE</scope>
    <source>
        <strain evidence="2">IPT5</strain>
    </source>
</reference>
<dbReference type="OrthoDB" id="3800562at2759"/>
<evidence type="ECO:0000313" key="3">
    <source>
        <dbReference type="Proteomes" id="UP000799423"/>
    </source>
</evidence>
<name>A0A6A7BC32_9PLEO</name>
<accession>A0A6A7BC32</accession>
<protein>
    <submittedName>
        <fullName evidence="2">Uncharacterized protein</fullName>
    </submittedName>
</protein>